<reference evidence="1" key="1">
    <citation type="journal article" date="2014" name="Genome Biol. Evol.">
        <title>Pangenome evidence for extensive interdomain horizontal transfer affecting lineage core and shell genes in uncultured planktonic thaumarchaeota and euryarchaeota.</title>
        <authorList>
            <person name="Deschamps P."/>
            <person name="Zivanovic Y."/>
            <person name="Moreira D."/>
            <person name="Rodriguez-Valera F."/>
            <person name="Lopez-Garcia P."/>
        </authorList>
    </citation>
    <scope>NUCLEOTIDE SEQUENCE</scope>
</reference>
<sequence>MQIWFFKFMRWPGLGDPRKRRKTFRFLILLLIIGVTVGVASSVLQGFLGQSDPLKVCINDRNTPYKITATLELHVDGNKADVPANIGFDNVEEDGLFDSVCQRTLYTITDDGVIYVEWEEEYPFEIGHFLWIWDFPLKDMDLSKSRIVVNGVESKLFINEPLVQGYHYKAEFTSKEHEVSKDTDFLPPDL</sequence>
<proteinExistence type="predicted"/>
<evidence type="ECO:0000313" key="1">
    <source>
        <dbReference type="EMBL" id="AIF16926.1"/>
    </source>
</evidence>
<protein>
    <submittedName>
        <fullName evidence="1">Uncharacterized protein</fullName>
    </submittedName>
</protein>
<dbReference type="EMBL" id="KF901068">
    <property type="protein sequence ID" value="AIF16926.1"/>
    <property type="molecule type" value="Genomic_DNA"/>
</dbReference>
<dbReference type="AlphaFoldDB" id="A0A075HKL3"/>
<organism evidence="1">
    <name type="scientific">uncultured marine thaumarchaeote KM3_75_F03</name>
    <dbReference type="NCBI Taxonomy" id="1456279"/>
    <lineage>
        <taxon>Archaea</taxon>
        <taxon>Nitrososphaerota</taxon>
        <taxon>environmental samples</taxon>
    </lineage>
</organism>
<name>A0A075HKL3_9ARCH</name>
<accession>A0A075HKL3</accession>